<geneLocation type="plasmid" evidence="7">
    <name>prccge525c</name>
</geneLocation>
<dbReference type="GO" id="GO:0006313">
    <property type="term" value="P:DNA transposition"/>
    <property type="evidence" value="ECO:0007669"/>
    <property type="project" value="InterPro"/>
</dbReference>
<dbReference type="InterPro" id="IPR047650">
    <property type="entry name" value="Transpos_IS110"/>
</dbReference>
<dbReference type="EMBL" id="CP032694">
    <property type="protein sequence ID" value="AYG59911.1"/>
    <property type="molecule type" value="Genomic_DNA"/>
</dbReference>
<dbReference type="KEGG" id="rjg:CCGE525_07150"/>
<gene>
    <name evidence="3" type="ORF">CCGE525_04180</name>
    <name evidence="4" type="ORF">CCGE525_07150</name>
    <name evidence="5" type="ORF">CCGE525_14655</name>
    <name evidence="6" type="ORF">CCGE525_32590</name>
</gene>
<dbReference type="NCBIfam" id="NF033542">
    <property type="entry name" value="transpos_IS110"/>
    <property type="match status" value="1"/>
</dbReference>
<evidence type="ECO:0000313" key="7">
    <source>
        <dbReference type="Proteomes" id="UP000282195"/>
    </source>
</evidence>
<dbReference type="AlphaFoldDB" id="A0A387FJI4"/>
<dbReference type="PANTHER" id="PTHR33055:SF13">
    <property type="entry name" value="TRANSPOSASE"/>
    <property type="match status" value="1"/>
</dbReference>
<feature type="domain" description="Transposase IS110-like N-terminal" evidence="1">
    <location>
        <begin position="9"/>
        <end position="149"/>
    </location>
</feature>
<proteinExistence type="predicted"/>
<dbReference type="EMBL" id="CP032695">
    <property type="protein sequence ID" value="AYG63397.1"/>
    <property type="molecule type" value="Genomic_DNA"/>
</dbReference>
<dbReference type="Proteomes" id="UP000282195">
    <property type="component" value="Plasmid pRCCGE525c"/>
</dbReference>
<evidence type="ECO:0000313" key="3">
    <source>
        <dbReference type="EMBL" id="AYG58103.1"/>
    </source>
</evidence>
<dbReference type="EMBL" id="CP032694">
    <property type="protein sequence ID" value="AYG58609.1"/>
    <property type="molecule type" value="Genomic_DNA"/>
</dbReference>
<sequence>MAHTIARTLGIDISKDRLDVHLLPDGIDKQFPNDAKGLRALIRWLLPYAPERIVFEATGAYHRRLERMLATADLPGVKVNPQRLRAFAKACGRLAKTDRIDARVMARFGTLMAPDIRPMRSQVLDLLAELLAARRALVKDRNALLHRQKNVTIPLLQRQAEQRLRQVDAQIEAVDAESRRLIAAEPQLQRRLDILTSIPGIGATCALALIADMPELGTLANKQAASLAGLAPVVRQSGQWKGKSFIQGGRTQLRRALYMPALVAIRFNPPLKSKYQQLTAGGKAAKAAITAIMRKLVILANALIREDRFWTPEHA</sequence>
<dbReference type="InterPro" id="IPR003346">
    <property type="entry name" value="Transposase_20"/>
</dbReference>
<accession>A0A387FJI4</accession>
<organism evidence="4 7">
    <name type="scientific">Rhizobium jaguaris</name>
    <dbReference type="NCBI Taxonomy" id="1312183"/>
    <lineage>
        <taxon>Bacteria</taxon>
        <taxon>Pseudomonadati</taxon>
        <taxon>Pseudomonadota</taxon>
        <taxon>Alphaproteobacteria</taxon>
        <taxon>Hyphomicrobiales</taxon>
        <taxon>Rhizobiaceae</taxon>
        <taxon>Rhizobium/Agrobacterium group</taxon>
        <taxon>Rhizobium</taxon>
    </lineage>
</organism>
<keyword evidence="7" id="KW-1185">Reference proteome</keyword>
<dbReference type="EMBL" id="CP032694">
    <property type="protein sequence ID" value="AYG58103.1"/>
    <property type="molecule type" value="Genomic_DNA"/>
</dbReference>
<dbReference type="KEGG" id="rjg:CCGE525_14655"/>
<keyword evidence="6" id="KW-0614">Plasmid</keyword>
<dbReference type="Proteomes" id="UP000282195">
    <property type="component" value="Chromosome"/>
</dbReference>
<dbReference type="GO" id="GO:0004803">
    <property type="term" value="F:transposase activity"/>
    <property type="evidence" value="ECO:0007669"/>
    <property type="project" value="InterPro"/>
</dbReference>
<evidence type="ECO:0000313" key="4">
    <source>
        <dbReference type="EMBL" id="AYG58609.1"/>
    </source>
</evidence>
<feature type="domain" description="Transposase IS116/IS110/IS902 C-terminal" evidence="2">
    <location>
        <begin position="193"/>
        <end position="276"/>
    </location>
</feature>
<protein>
    <submittedName>
        <fullName evidence="4">IS110 family transposase</fullName>
    </submittedName>
</protein>
<dbReference type="Pfam" id="PF01548">
    <property type="entry name" value="DEDD_Tnp_IS110"/>
    <property type="match status" value="1"/>
</dbReference>
<reference evidence="4 7" key="1">
    <citation type="submission" date="2018-10" db="EMBL/GenBank/DDBJ databases">
        <title>Rhizobium etli, R. leguminosarum and a new Rhizobium genospecies from Phaseolus dumosus.</title>
        <authorList>
            <person name="Ramirez-Puebla S.T."/>
            <person name="Rogel-Hernandez M.A."/>
            <person name="Guerrero G."/>
            <person name="Ormeno-Orrillo E."/>
            <person name="Martinez-Romero J.C."/>
            <person name="Negrete-Yankelevich S."/>
            <person name="Martinez-Romero E."/>
        </authorList>
    </citation>
    <scope>NUCLEOTIDE SEQUENCE [LARGE SCALE GENOMIC DNA]</scope>
    <source>
        <strain evidence="4 7">CCGE525</strain>
        <plasmid evidence="7">prccge525c</plasmid>
        <plasmid evidence="6">pRCCGE525c</plasmid>
    </source>
</reference>
<evidence type="ECO:0000259" key="1">
    <source>
        <dbReference type="Pfam" id="PF01548"/>
    </source>
</evidence>
<dbReference type="InterPro" id="IPR002525">
    <property type="entry name" value="Transp_IS110-like_N"/>
</dbReference>
<dbReference type="KEGG" id="rjg:CCGE525_04180"/>
<dbReference type="Pfam" id="PF02371">
    <property type="entry name" value="Transposase_20"/>
    <property type="match status" value="1"/>
</dbReference>
<dbReference type="PANTHER" id="PTHR33055">
    <property type="entry name" value="TRANSPOSASE FOR INSERTION SEQUENCE ELEMENT IS1111A"/>
    <property type="match status" value="1"/>
</dbReference>
<evidence type="ECO:0000313" key="6">
    <source>
        <dbReference type="EMBL" id="AYG63397.1"/>
    </source>
</evidence>
<dbReference type="KEGG" id="rjg:CCGE525_32590"/>
<dbReference type="GO" id="GO:0003677">
    <property type="term" value="F:DNA binding"/>
    <property type="evidence" value="ECO:0007669"/>
    <property type="project" value="InterPro"/>
</dbReference>
<evidence type="ECO:0000259" key="2">
    <source>
        <dbReference type="Pfam" id="PF02371"/>
    </source>
</evidence>
<geneLocation type="plasmid" evidence="6">
    <name>pRCCGE525c</name>
</geneLocation>
<evidence type="ECO:0000313" key="5">
    <source>
        <dbReference type="EMBL" id="AYG59911.1"/>
    </source>
</evidence>
<name>A0A387FJI4_9HYPH</name>
<dbReference type="OrthoDB" id="8261795at2"/>
<dbReference type="RefSeq" id="WP_120703185.1">
    <property type="nucleotide sequence ID" value="NZ_CP032694.1"/>
</dbReference>